<keyword evidence="2" id="KW-0067">ATP-binding</keyword>
<sequence length="716" mass="83632">MVLAAIYIKEHKYLFNNEPQVLNFGGKYFYDFEYITDNDITIYRKENNKFINDFFSNEITLISGIVGANGVGKTTLLKIIHKSYQEDTPAIFVYEKLTSQGIEYFIDNRIGSRNKNGSFIEETKPRISFFENIEFKKFEFNSYTQLYYSPIYDKNVSDFYTLLNIESKHSERTLEDIYNGGILKEVIFLESNVSQRIKDIYPDFPSYGNLIIKPRKLHKRDFTKVYIDSNLGNPNKAETLIHTIERDLRVKNFPNPVSLLNSYLSILKSGNVTDALKEIWDLPQYKNDDEQNSHLIHSSNNFIKNIEISLLSYLLLNDIFAITELSGTFDYNKILKAKSFEEALNYILAKYIVQTDKGFYDNPEEVDINEYDKLIQRCNTLYNSFSILSDEDTKIIKEKITTDINGIKAIKDFYDLIIKNQNLIEKKSYIILNVKNKETKKILSQIIQAYAKVKAYFSFIPIASIDFIEIVADKKLSFGEKSLLNLYSTLYEFTLFKNHTRESKNYLLILDEADLGYHPLWKRKYIDALNKTLPEIFNTLEIKVFDNIKKKKVNSEMENPKIQIIFTTHDPITLSDLPNYSIVFLKKDSQLNSSVLNIDDFERPTNTFGANISDLLSESFFINNGLIGDFAKDKIEEVIVDLDKLLDLKFNNKYVDISEDKKILLKETIEIIDEPIIKMKLINMYNTIFEVSIENEINELEERLKYLRNLKNNQND</sequence>
<dbReference type="Proteomes" id="UP001317191">
    <property type="component" value="Unassembled WGS sequence"/>
</dbReference>
<dbReference type="RefSeq" id="WP_250593388.1">
    <property type="nucleotide sequence ID" value="NZ_JAMLJM010000011.1"/>
</dbReference>
<comment type="caution">
    <text evidence="2">The sequence shown here is derived from an EMBL/GenBank/DDBJ whole genome shotgun (WGS) entry which is preliminary data.</text>
</comment>
<dbReference type="InterPro" id="IPR003439">
    <property type="entry name" value="ABC_transporter-like_ATP-bd"/>
</dbReference>
<protein>
    <submittedName>
        <fullName evidence="2">ATP-binding protein</fullName>
    </submittedName>
</protein>
<evidence type="ECO:0000259" key="1">
    <source>
        <dbReference type="Pfam" id="PF00005"/>
    </source>
</evidence>
<name>A0ABT0TSZ5_9FLAO</name>
<organism evidence="2 3">
    <name type="scientific">Flavobacterium luminosum</name>
    <dbReference type="NCBI Taxonomy" id="2949086"/>
    <lineage>
        <taxon>Bacteria</taxon>
        <taxon>Pseudomonadati</taxon>
        <taxon>Bacteroidota</taxon>
        <taxon>Flavobacteriia</taxon>
        <taxon>Flavobacteriales</taxon>
        <taxon>Flavobacteriaceae</taxon>
        <taxon>Flavobacterium</taxon>
    </lineage>
</organism>
<keyword evidence="3" id="KW-1185">Reference proteome</keyword>
<accession>A0ABT0TSZ5</accession>
<evidence type="ECO:0000313" key="2">
    <source>
        <dbReference type="EMBL" id="MCL9809998.1"/>
    </source>
</evidence>
<proteinExistence type="predicted"/>
<evidence type="ECO:0000313" key="3">
    <source>
        <dbReference type="Proteomes" id="UP001317191"/>
    </source>
</evidence>
<dbReference type="SUPFAM" id="SSF52540">
    <property type="entry name" value="P-loop containing nucleoside triphosphate hydrolases"/>
    <property type="match status" value="1"/>
</dbReference>
<reference evidence="2 3" key="1">
    <citation type="submission" date="2022-05" db="EMBL/GenBank/DDBJ databases">
        <title>Flavobacterium sp., isolated from activated sludge.</title>
        <authorList>
            <person name="Ran Q."/>
        </authorList>
    </citation>
    <scope>NUCLEOTIDE SEQUENCE [LARGE SCALE GENOMIC DNA]</scope>
    <source>
        <strain evidence="2 3">HXWNR70</strain>
    </source>
</reference>
<dbReference type="EMBL" id="JAMLJM010000011">
    <property type="protein sequence ID" value="MCL9809998.1"/>
    <property type="molecule type" value="Genomic_DNA"/>
</dbReference>
<dbReference type="Pfam" id="PF00005">
    <property type="entry name" value="ABC_tran"/>
    <property type="match status" value="1"/>
</dbReference>
<dbReference type="GO" id="GO:0005524">
    <property type="term" value="F:ATP binding"/>
    <property type="evidence" value="ECO:0007669"/>
    <property type="project" value="UniProtKB-KW"/>
</dbReference>
<dbReference type="InterPro" id="IPR027417">
    <property type="entry name" value="P-loop_NTPase"/>
</dbReference>
<feature type="domain" description="ABC transporter" evidence="1">
    <location>
        <begin position="63"/>
        <end position="169"/>
    </location>
</feature>
<gene>
    <name evidence="2" type="ORF">NAT50_11585</name>
</gene>
<dbReference type="Gene3D" id="3.40.50.300">
    <property type="entry name" value="P-loop containing nucleotide triphosphate hydrolases"/>
    <property type="match status" value="2"/>
</dbReference>
<keyword evidence="2" id="KW-0547">Nucleotide-binding</keyword>